<organism evidence="3 4">
    <name type="scientific">Coprococcus comes</name>
    <dbReference type="NCBI Taxonomy" id="410072"/>
    <lineage>
        <taxon>Bacteria</taxon>
        <taxon>Bacillati</taxon>
        <taxon>Bacillota</taxon>
        <taxon>Clostridia</taxon>
        <taxon>Lachnospirales</taxon>
        <taxon>Lachnospiraceae</taxon>
        <taxon>Coprococcus</taxon>
    </lineage>
</organism>
<feature type="region of interest" description="Disordered" evidence="1">
    <location>
        <begin position="377"/>
        <end position="409"/>
    </location>
</feature>
<evidence type="ECO:0000313" key="4">
    <source>
        <dbReference type="Proteomes" id="UP000284579"/>
    </source>
</evidence>
<sequence>MLKIERRWQKRLTVIKQKAVSSSRHAKNVRKYINGKDALARGGWNLPYNKYWYAKMARTRKSFGHDKPARAGAKNTIMYHQVLAFLPEECSCNGGKMTPDACMAYAEQWLAKHYPHQQVILALHEESDKEGKRFAVHMAINRTDLLTGKRLWEGTGAQAKHKRASWVREMDEAWNLTQLEKGKKNSKIRDRQPRDIEKEIVDRGEYSYKNNLRELIHIAISDYHPKNMEQFKKLLASWGVDIFIKNNRVYATDLDIKEAGNPKCTFNLTRLDGRFALKSLQTAFETGTTESEKPMTFEQRRDVYIQRLKKAYSAWVEQAKARRGVAYNAFPKFVAPKCDDDLLEDPAVRDELLARRGYAKEIRNRYASAVPDYGEDNVRAAGQAGTHSVQQPVIESGRTREQSDKNVEH</sequence>
<dbReference type="InterPro" id="IPR005094">
    <property type="entry name" value="Endonuclease_MobA/VirD2"/>
</dbReference>
<dbReference type="Pfam" id="PF03432">
    <property type="entry name" value="Relaxase"/>
    <property type="match status" value="1"/>
</dbReference>
<feature type="domain" description="MobA/VirD2-like nuclease" evidence="2">
    <location>
        <begin position="44"/>
        <end position="155"/>
    </location>
</feature>
<name>A0A3R6HLQ3_9FIRM</name>
<comment type="caution">
    <text evidence="3">The sequence shown here is derived from an EMBL/GenBank/DDBJ whole genome shotgun (WGS) entry which is preliminary data.</text>
</comment>
<feature type="compositionally biased region" description="Basic and acidic residues" evidence="1">
    <location>
        <begin position="397"/>
        <end position="409"/>
    </location>
</feature>
<dbReference type="AlphaFoldDB" id="A0A3R6HLQ3"/>
<dbReference type="EMBL" id="QRHO01000070">
    <property type="protein sequence ID" value="RHF78738.1"/>
    <property type="molecule type" value="Genomic_DNA"/>
</dbReference>
<evidence type="ECO:0000256" key="1">
    <source>
        <dbReference type="SAM" id="MobiDB-lite"/>
    </source>
</evidence>
<evidence type="ECO:0000313" key="3">
    <source>
        <dbReference type="EMBL" id="RHF78738.1"/>
    </source>
</evidence>
<gene>
    <name evidence="3" type="ORF">DW656_17605</name>
</gene>
<dbReference type="Proteomes" id="UP000284579">
    <property type="component" value="Unassembled WGS sequence"/>
</dbReference>
<protein>
    <recommendedName>
        <fullName evidence="2">MobA/VirD2-like nuclease domain-containing protein</fullName>
    </recommendedName>
</protein>
<proteinExistence type="predicted"/>
<reference evidence="3 4" key="1">
    <citation type="submission" date="2018-08" db="EMBL/GenBank/DDBJ databases">
        <title>A genome reference for cultivated species of the human gut microbiota.</title>
        <authorList>
            <person name="Zou Y."/>
            <person name="Xue W."/>
            <person name="Luo G."/>
        </authorList>
    </citation>
    <scope>NUCLEOTIDE SEQUENCE [LARGE SCALE GENOMIC DNA]</scope>
    <source>
        <strain evidence="3 4">AM23-3</strain>
    </source>
</reference>
<accession>A0A3R6HLQ3</accession>
<evidence type="ECO:0000259" key="2">
    <source>
        <dbReference type="Pfam" id="PF03432"/>
    </source>
</evidence>